<gene>
    <name evidence="2" type="ORF">ACFQ5N_08495</name>
</gene>
<sequence length="274" mass="31185">MKLNSTLVCIILCLLTACSQKSQKMKPTAQENLQDTTIHKTTYTQQKLITMQQDGIDFYAAGENDAWILTMDFDNEFYFKTTNGIAYKAPAVIPILAQDHPVKRYRTVTEEGELIVQIIPSACVNETTKLESNYTVRINYKAASAKDYTNFNACGNYIPDYRLHDIWAIVQVDSLKIDPTDFRKNKPVVEIDMTAKRIMGADGCNTFRGSFYNEGNRLFVGPLASTMMACIKNEAITQKINSILSLKNLEYTLQNNELQLYTNNKKRMTLKHID</sequence>
<name>A0ABW3WRI8_9FLAO</name>
<dbReference type="Proteomes" id="UP001597241">
    <property type="component" value="Unassembled WGS sequence"/>
</dbReference>
<dbReference type="EMBL" id="JBHTMV010000004">
    <property type="protein sequence ID" value="MFD1293871.1"/>
    <property type="molecule type" value="Genomic_DNA"/>
</dbReference>
<evidence type="ECO:0000259" key="1">
    <source>
        <dbReference type="Pfam" id="PF03724"/>
    </source>
</evidence>
<feature type="domain" description="DUF306" evidence="1">
    <location>
        <begin position="165"/>
        <end position="269"/>
    </location>
</feature>
<accession>A0ABW3WRI8</accession>
<dbReference type="PANTHER" id="PTHR35535">
    <property type="entry name" value="HEAT SHOCK PROTEIN HSLJ"/>
    <property type="match status" value="1"/>
</dbReference>
<dbReference type="InterPro" id="IPR005184">
    <property type="entry name" value="DUF306_Meta_HslJ"/>
</dbReference>
<evidence type="ECO:0000313" key="2">
    <source>
        <dbReference type="EMBL" id="MFD1293871.1"/>
    </source>
</evidence>
<protein>
    <submittedName>
        <fullName evidence="2">META domain-containing protein</fullName>
    </submittedName>
</protein>
<dbReference type="Gene3D" id="2.40.128.270">
    <property type="match status" value="1"/>
</dbReference>
<dbReference type="InterPro" id="IPR038670">
    <property type="entry name" value="HslJ-like_sf"/>
</dbReference>
<organism evidence="2 3">
    <name type="scientific">Lutibacter holmesii</name>
    <dbReference type="NCBI Taxonomy" id="1137985"/>
    <lineage>
        <taxon>Bacteria</taxon>
        <taxon>Pseudomonadati</taxon>
        <taxon>Bacteroidota</taxon>
        <taxon>Flavobacteriia</taxon>
        <taxon>Flavobacteriales</taxon>
        <taxon>Flavobacteriaceae</taxon>
        <taxon>Lutibacter</taxon>
    </lineage>
</organism>
<comment type="caution">
    <text evidence="2">The sequence shown here is derived from an EMBL/GenBank/DDBJ whole genome shotgun (WGS) entry which is preliminary data.</text>
</comment>
<dbReference type="RefSeq" id="WP_386809072.1">
    <property type="nucleotide sequence ID" value="NZ_JBHTMV010000004.1"/>
</dbReference>
<dbReference type="Pfam" id="PF03724">
    <property type="entry name" value="META"/>
    <property type="match status" value="1"/>
</dbReference>
<evidence type="ECO:0000313" key="3">
    <source>
        <dbReference type="Proteomes" id="UP001597241"/>
    </source>
</evidence>
<dbReference type="PROSITE" id="PS51257">
    <property type="entry name" value="PROKAR_LIPOPROTEIN"/>
    <property type="match status" value="1"/>
</dbReference>
<reference evidence="3" key="1">
    <citation type="journal article" date="2019" name="Int. J. Syst. Evol. Microbiol.">
        <title>The Global Catalogue of Microorganisms (GCM) 10K type strain sequencing project: providing services to taxonomists for standard genome sequencing and annotation.</title>
        <authorList>
            <consortium name="The Broad Institute Genomics Platform"/>
            <consortium name="The Broad Institute Genome Sequencing Center for Infectious Disease"/>
            <person name="Wu L."/>
            <person name="Ma J."/>
        </authorList>
    </citation>
    <scope>NUCLEOTIDE SEQUENCE [LARGE SCALE GENOMIC DNA]</scope>
    <source>
        <strain evidence="3">CCUG 62221</strain>
    </source>
</reference>
<keyword evidence="3" id="KW-1185">Reference proteome</keyword>
<dbReference type="PANTHER" id="PTHR35535:SF2">
    <property type="entry name" value="DUF306 DOMAIN-CONTAINING PROTEIN"/>
    <property type="match status" value="1"/>
</dbReference>
<dbReference type="InterPro" id="IPR053147">
    <property type="entry name" value="Hsp_HslJ-like"/>
</dbReference>
<proteinExistence type="predicted"/>